<keyword evidence="3" id="KW-0687">Ribonucleoprotein</keyword>
<comment type="similarity">
    <text evidence="1">Belongs to the universal ribosomal protein uL10 family.</text>
</comment>
<dbReference type="GO" id="GO:0005840">
    <property type="term" value="C:ribosome"/>
    <property type="evidence" value="ECO:0007669"/>
    <property type="project" value="UniProtKB-KW"/>
</dbReference>
<dbReference type="SUPFAM" id="SSF160369">
    <property type="entry name" value="Ribosomal protein L10-like"/>
    <property type="match status" value="1"/>
</dbReference>
<name>A0A1R1X297_9FUNG</name>
<dbReference type="Proteomes" id="UP000187283">
    <property type="component" value="Unassembled WGS sequence"/>
</dbReference>
<gene>
    <name evidence="4" type="ORF">AYI70_g11334</name>
</gene>
<protein>
    <submittedName>
        <fullName evidence="4">50S ribosomal protein L10</fullName>
    </submittedName>
</protein>
<dbReference type="Gene3D" id="3.30.70.1730">
    <property type="match status" value="1"/>
</dbReference>
<sequence length="261" mass="28978">MMKLKALRFNPSTSSVLSFQRAAVSSTRNFWSASRCLNQVSVSNSEVSSSNNNSFLLPRSKPKLTVTKFNKPFSDRKQVLFERYEAIFSQSPAILVVQYINLPAESWTELRHKLKIECHGAEATVLKGGIAAAVVRGTPLDRMKFLFTGSVFTISWPIASQSPTYVNTIGKCPGEFVLPAEIKKALEIVSSYSQKLIPLGGMVDNALLTHKMIKDYTNTPSQHELLSQVVGILQNPASSLTRTLNHIPSRLVNVLKNMHQQ</sequence>
<reference evidence="4 5" key="1">
    <citation type="submission" date="2017-01" db="EMBL/GenBank/DDBJ databases">
        <authorList>
            <person name="Mah S.A."/>
            <person name="Swanson W.J."/>
            <person name="Moy G.W."/>
            <person name="Vacquier V.D."/>
        </authorList>
    </citation>
    <scope>NUCLEOTIDE SEQUENCE [LARGE SCALE GENOMIC DNA]</scope>
    <source>
        <strain evidence="4 5">GSMNP</strain>
    </source>
</reference>
<proteinExistence type="inferred from homology"/>
<dbReference type="GO" id="GO:1990904">
    <property type="term" value="C:ribonucleoprotein complex"/>
    <property type="evidence" value="ECO:0007669"/>
    <property type="project" value="UniProtKB-KW"/>
</dbReference>
<evidence type="ECO:0000313" key="4">
    <source>
        <dbReference type="EMBL" id="OMJ08763.1"/>
    </source>
</evidence>
<keyword evidence="2 4" id="KW-0689">Ribosomal protein</keyword>
<evidence type="ECO:0000256" key="1">
    <source>
        <dbReference type="ARBA" id="ARBA00008889"/>
    </source>
</evidence>
<evidence type="ECO:0000313" key="5">
    <source>
        <dbReference type="Proteomes" id="UP000187283"/>
    </source>
</evidence>
<accession>A0A1R1X297</accession>
<dbReference type="EMBL" id="LSSN01005692">
    <property type="protein sequence ID" value="OMJ08763.1"/>
    <property type="molecule type" value="Genomic_DNA"/>
</dbReference>
<dbReference type="InterPro" id="IPR043141">
    <property type="entry name" value="Ribosomal_uL10-like_sf"/>
</dbReference>
<dbReference type="InterPro" id="IPR047865">
    <property type="entry name" value="Ribosomal_uL10_bac_type"/>
</dbReference>
<comment type="caution">
    <text evidence="4">The sequence shown here is derived from an EMBL/GenBank/DDBJ whole genome shotgun (WGS) entry which is preliminary data.</text>
</comment>
<evidence type="ECO:0000256" key="3">
    <source>
        <dbReference type="ARBA" id="ARBA00023274"/>
    </source>
</evidence>
<dbReference type="OrthoDB" id="360689at2759"/>
<evidence type="ECO:0000256" key="2">
    <source>
        <dbReference type="ARBA" id="ARBA00022980"/>
    </source>
</evidence>
<organism evidence="4 5">
    <name type="scientific">Smittium culicis</name>
    <dbReference type="NCBI Taxonomy" id="133412"/>
    <lineage>
        <taxon>Eukaryota</taxon>
        <taxon>Fungi</taxon>
        <taxon>Fungi incertae sedis</taxon>
        <taxon>Zoopagomycota</taxon>
        <taxon>Kickxellomycotina</taxon>
        <taxon>Harpellomycetes</taxon>
        <taxon>Harpellales</taxon>
        <taxon>Legeriomycetaceae</taxon>
        <taxon>Smittium</taxon>
    </lineage>
</organism>
<dbReference type="AlphaFoldDB" id="A0A1R1X297"/>
<dbReference type="Gene3D" id="6.10.250.290">
    <property type="match status" value="1"/>
</dbReference>
<dbReference type="STRING" id="133412.A0A1R1X297"/>
<keyword evidence="5" id="KW-1185">Reference proteome</keyword>
<dbReference type="InterPro" id="IPR001790">
    <property type="entry name" value="Ribosomal_uL10"/>
</dbReference>
<dbReference type="PANTHER" id="PTHR11560">
    <property type="entry name" value="39S RIBOSOMAL PROTEIN L10, MITOCHONDRIAL"/>
    <property type="match status" value="1"/>
</dbReference>
<dbReference type="Pfam" id="PF00466">
    <property type="entry name" value="Ribosomal_L10"/>
    <property type="match status" value="1"/>
</dbReference>